<dbReference type="STRING" id="112903.SAMN04490178_101219"/>
<dbReference type="AlphaFoldDB" id="A0A1H8NTE6"/>
<accession>A0A1H8NTE6</accession>
<name>A0A1H8NTE6_9FIRM</name>
<evidence type="ECO:0000313" key="2">
    <source>
        <dbReference type="Proteomes" id="UP000198847"/>
    </source>
</evidence>
<organism evidence="1 2">
    <name type="scientific">Propionispora vibrioides</name>
    <dbReference type="NCBI Taxonomy" id="112903"/>
    <lineage>
        <taxon>Bacteria</taxon>
        <taxon>Bacillati</taxon>
        <taxon>Bacillota</taxon>
        <taxon>Negativicutes</taxon>
        <taxon>Selenomonadales</taxon>
        <taxon>Sporomusaceae</taxon>
        <taxon>Propionispora</taxon>
    </lineage>
</organism>
<gene>
    <name evidence="1" type="ORF">SAMN04490178_101219</name>
</gene>
<dbReference type="OrthoDB" id="1685222at2"/>
<dbReference type="RefSeq" id="WP_091743534.1">
    <property type="nucleotide sequence ID" value="NZ_FODY01000001.1"/>
</dbReference>
<keyword evidence="2" id="KW-1185">Reference proteome</keyword>
<reference evidence="1 2" key="1">
    <citation type="submission" date="2016-10" db="EMBL/GenBank/DDBJ databases">
        <authorList>
            <person name="de Groot N.N."/>
        </authorList>
    </citation>
    <scope>NUCLEOTIDE SEQUENCE [LARGE SCALE GENOMIC DNA]</scope>
    <source>
        <strain evidence="1 2">DSM 13305</strain>
    </source>
</reference>
<protein>
    <submittedName>
        <fullName evidence="1">Uncharacterized protein</fullName>
    </submittedName>
</protein>
<dbReference type="Proteomes" id="UP000198847">
    <property type="component" value="Unassembled WGS sequence"/>
</dbReference>
<dbReference type="EMBL" id="FODY01000001">
    <property type="protein sequence ID" value="SEO32628.1"/>
    <property type="molecule type" value="Genomic_DNA"/>
</dbReference>
<sequence length="112" mass="12515">MDIIIPILLMLVLYLVPELLRRGKPKKYEYPEIPEPPADMPSIPPAKVSKPAVLPMYPEVVIPQAAVSPASVDKAGVAPGLSVERNMLLQAVIYSEILQKPRAYRPIYQKRK</sequence>
<proteinExistence type="predicted"/>
<evidence type="ECO:0000313" key="1">
    <source>
        <dbReference type="EMBL" id="SEO32628.1"/>
    </source>
</evidence>